<gene>
    <name evidence="3" type="ORF">SAMN06264365_102815</name>
</gene>
<keyword evidence="4" id="KW-1185">Reference proteome</keyword>
<dbReference type="EMBL" id="FZNR01000002">
    <property type="protein sequence ID" value="SNR48942.1"/>
    <property type="molecule type" value="Genomic_DNA"/>
</dbReference>
<organism evidence="3 4">
    <name type="scientific">Actinoplanes regularis</name>
    <dbReference type="NCBI Taxonomy" id="52697"/>
    <lineage>
        <taxon>Bacteria</taxon>
        <taxon>Bacillati</taxon>
        <taxon>Actinomycetota</taxon>
        <taxon>Actinomycetes</taxon>
        <taxon>Micromonosporales</taxon>
        <taxon>Micromonosporaceae</taxon>
        <taxon>Actinoplanes</taxon>
    </lineage>
</organism>
<dbReference type="GO" id="GO:0007165">
    <property type="term" value="P:signal transduction"/>
    <property type="evidence" value="ECO:0007669"/>
    <property type="project" value="InterPro"/>
</dbReference>
<feature type="domain" description="SEFIR" evidence="2">
    <location>
        <begin position="844"/>
        <end position="981"/>
    </location>
</feature>
<dbReference type="InterPro" id="IPR015943">
    <property type="entry name" value="WD40/YVTN_repeat-like_dom_sf"/>
</dbReference>
<dbReference type="InterPro" id="IPR035897">
    <property type="entry name" value="Toll_tir_struct_dom_sf"/>
</dbReference>
<accession>A0A238WQX5</accession>
<dbReference type="SMART" id="SM00175">
    <property type="entry name" value="RAB"/>
    <property type="match status" value="1"/>
</dbReference>
<dbReference type="OrthoDB" id="498873at2"/>
<dbReference type="Pfam" id="PF13676">
    <property type="entry name" value="TIR_2"/>
    <property type="match status" value="1"/>
</dbReference>
<dbReference type="InterPro" id="IPR050209">
    <property type="entry name" value="Rab_GTPases_membrane_traffic"/>
</dbReference>
<name>A0A238WQX5_9ACTN</name>
<dbReference type="SMART" id="SM00174">
    <property type="entry name" value="RHO"/>
    <property type="match status" value="1"/>
</dbReference>
<dbReference type="SUPFAM" id="SSF52200">
    <property type="entry name" value="Toll/Interleukin receptor TIR domain"/>
    <property type="match status" value="1"/>
</dbReference>
<evidence type="ECO:0000313" key="4">
    <source>
        <dbReference type="Proteomes" id="UP000198415"/>
    </source>
</evidence>
<dbReference type="GO" id="GO:0005525">
    <property type="term" value="F:GTP binding"/>
    <property type="evidence" value="ECO:0007669"/>
    <property type="project" value="InterPro"/>
</dbReference>
<dbReference type="InterPro" id="IPR027417">
    <property type="entry name" value="P-loop_NTPase"/>
</dbReference>
<dbReference type="SUPFAM" id="SSF52540">
    <property type="entry name" value="P-loop containing nucleoside triphosphate hydrolases"/>
    <property type="match status" value="1"/>
</dbReference>
<protein>
    <submittedName>
        <fullName evidence="3">Small GTP-binding protein domain-containing protein</fullName>
    </submittedName>
</protein>
<dbReference type="PRINTS" id="PR00449">
    <property type="entry name" value="RASTRNSFRMNG"/>
</dbReference>
<dbReference type="SMART" id="SM00173">
    <property type="entry name" value="RAS"/>
    <property type="match status" value="1"/>
</dbReference>
<dbReference type="PROSITE" id="PS50104">
    <property type="entry name" value="TIR"/>
    <property type="match status" value="1"/>
</dbReference>
<dbReference type="Gene3D" id="3.40.50.10140">
    <property type="entry name" value="Toll/interleukin-1 receptor homology (TIR) domain"/>
    <property type="match status" value="1"/>
</dbReference>
<dbReference type="Pfam" id="PF00071">
    <property type="entry name" value="Ras"/>
    <property type="match status" value="1"/>
</dbReference>
<dbReference type="GO" id="GO:0003924">
    <property type="term" value="F:GTPase activity"/>
    <property type="evidence" value="ECO:0007669"/>
    <property type="project" value="InterPro"/>
</dbReference>
<dbReference type="InterPro" id="IPR036322">
    <property type="entry name" value="WD40_repeat_dom_sf"/>
</dbReference>
<dbReference type="Gene3D" id="2.130.10.10">
    <property type="entry name" value="YVTN repeat-like/Quinoprotein amine dehydrogenase"/>
    <property type="match status" value="1"/>
</dbReference>
<evidence type="ECO:0000259" key="2">
    <source>
        <dbReference type="PROSITE" id="PS51534"/>
    </source>
</evidence>
<feature type="domain" description="TIR" evidence="1">
    <location>
        <begin position="843"/>
        <end position="1006"/>
    </location>
</feature>
<proteinExistence type="predicted"/>
<dbReference type="InterPro" id="IPR013568">
    <property type="entry name" value="SEFIR_dom"/>
</dbReference>
<dbReference type="Proteomes" id="UP000198415">
    <property type="component" value="Unassembled WGS sequence"/>
</dbReference>
<evidence type="ECO:0000259" key="1">
    <source>
        <dbReference type="PROSITE" id="PS50104"/>
    </source>
</evidence>
<dbReference type="CDD" id="cd00154">
    <property type="entry name" value="Rab"/>
    <property type="match status" value="1"/>
</dbReference>
<reference evidence="3 4" key="1">
    <citation type="submission" date="2017-06" db="EMBL/GenBank/DDBJ databases">
        <authorList>
            <person name="Kim H.J."/>
            <person name="Triplett B.A."/>
        </authorList>
    </citation>
    <scope>NUCLEOTIDE SEQUENCE [LARGE SCALE GENOMIC DNA]</scope>
    <source>
        <strain evidence="3 4">DSM 43151</strain>
    </source>
</reference>
<dbReference type="PANTHER" id="PTHR47979">
    <property type="entry name" value="DRAB11-RELATED"/>
    <property type="match status" value="1"/>
</dbReference>
<dbReference type="PROSITE" id="PS51419">
    <property type="entry name" value="RAB"/>
    <property type="match status" value="1"/>
</dbReference>
<sequence length="1008" mass="111724">MNRYPPDADYKNMSVAILPRAAEFRYLESSHDARSVAVSSTRGLYLVHLDKPDTYTTLKVPTSKGGLIAFGPEDDLLAHLAGRYLTVFPIREPDKPIFVNRIEGKYRYTALAVAGNANQPKFALGDTSGVVTLIDNGAFPLEESWSINGPVDTIALTQDQRFCLFSGRVAGEVAIWDITAGVGRSLSEVGSATVITLSGDGKQAISGTSSGTVYVHDVESRELLRTFEVHTAPIVELRVLNSKGAVLSRDETGTARIFSLQGRESPKSFDVTPNRNGRLLITPDASKMVLLVGEILGTYAFPELKSEIQATEYATKRLALVGDSGVGKSTLGWRIAHSEFKPQESTHGQQFWVIDKLSTVRPDGVEVSAVLWDFAGQPEYRLVHSLFLEDIDVALVLFDASRQEEVLAGVEYWIKHLRSDTGALPDAILVGSRSDRGLAAISKEEIETFCHDNGMKLGYVETSAATGAGIDKLLQKIENAIEQQPVQVTVSTEAFQEVKQRVIRLKSSADSAAKALVPVDQLVEIVNKERGKSVPKELLVAAVRALRNHGYLGVLADSSLTQYVLFSPDLMISLASSVILEARRNPKGLGALSESDILQGRIVFPEIAGMTREQQRILLDAVVLLFISRDLCFRESLGSETFLVFPALINQGISLAKRRDTDDFVTYRISGNVENVYSALVVLLGYTNTFKRAKHWRDNAEYELDSDQICGFRQIARASGVVDIVLSYAPPTSVSARLLFQGLVEEFLKRRNIMIERFPSVSCNACKYIQERSTVVRRMTERRTFINCEECGERSPLPSITIVELPGQIDGEVQVQQRVARGRSAYQSALVHVKSIARDRGLTKPTCFISYAWGQWDDDKWVHQLARDLEVADVAVILDVWNNSSAGASVPRFLERIDKSDFIIVVGSPAYRQKYENDVSEFGSIVAAEVDLINNRMTGRESNKSSVLPLLRSGTRQHSLPPLLQGRVTYDMTTEENYFPRLLDIVLTLFKLDFQDATVENLRERFRI</sequence>
<dbReference type="AlphaFoldDB" id="A0A238WQX5"/>
<dbReference type="InterPro" id="IPR000157">
    <property type="entry name" value="TIR_dom"/>
</dbReference>
<evidence type="ECO:0000313" key="3">
    <source>
        <dbReference type="EMBL" id="SNR48942.1"/>
    </source>
</evidence>
<dbReference type="SUPFAM" id="SSF50978">
    <property type="entry name" value="WD40 repeat-like"/>
    <property type="match status" value="1"/>
</dbReference>
<dbReference type="PROSITE" id="PS51534">
    <property type="entry name" value="SEFIR"/>
    <property type="match status" value="1"/>
</dbReference>
<dbReference type="Gene3D" id="3.40.50.300">
    <property type="entry name" value="P-loop containing nucleotide triphosphate hydrolases"/>
    <property type="match status" value="1"/>
</dbReference>
<dbReference type="InterPro" id="IPR001806">
    <property type="entry name" value="Small_GTPase"/>
</dbReference>